<comment type="subcellular location">
    <subcellularLocation>
        <location evidence="2">Endoplasmic reticulum</location>
    </subcellularLocation>
    <subcellularLocation>
        <location evidence="3">Membrane</location>
    </subcellularLocation>
    <subcellularLocation>
        <location evidence="1">Mitochondrion</location>
    </subcellularLocation>
</comment>
<dbReference type="EMBL" id="CDPU01000013">
    <property type="protein sequence ID" value="CEO49199.1"/>
    <property type="molecule type" value="Genomic_DNA"/>
</dbReference>
<protein>
    <recommendedName>
        <fullName evidence="9">DUF676 domain-containing protein</fullName>
    </recommendedName>
</protein>
<dbReference type="Gene3D" id="3.40.50.1820">
    <property type="entry name" value="alpha/beta hydrolase"/>
    <property type="match status" value="1"/>
</dbReference>
<keyword evidence="6" id="KW-0472">Membrane</keyword>
<dbReference type="PANTHER" id="PTHR48182">
    <property type="entry name" value="PROTEIN SERAC1"/>
    <property type="match status" value="1"/>
</dbReference>
<evidence type="ECO:0000256" key="1">
    <source>
        <dbReference type="ARBA" id="ARBA00004173"/>
    </source>
</evidence>
<keyword evidence="4" id="KW-0256">Endoplasmic reticulum</keyword>
<dbReference type="GO" id="GO:0016020">
    <property type="term" value="C:membrane"/>
    <property type="evidence" value="ECO:0007669"/>
    <property type="project" value="UniProtKB-SubCell"/>
</dbReference>
<reference evidence="8" key="1">
    <citation type="submission" date="2015-01" db="EMBL/GenBank/DDBJ databases">
        <authorList>
            <person name="Durling Mikael"/>
        </authorList>
    </citation>
    <scope>NUCLEOTIDE SEQUENCE</scope>
</reference>
<organism evidence="8">
    <name type="scientific">Bionectria ochroleuca</name>
    <name type="common">Gliocladium roseum</name>
    <dbReference type="NCBI Taxonomy" id="29856"/>
    <lineage>
        <taxon>Eukaryota</taxon>
        <taxon>Fungi</taxon>
        <taxon>Dikarya</taxon>
        <taxon>Ascomycota</taxon>
        <taxon>Pezizomycotina</taxon>
        <taxon>Sordariomycetes</taxon>
        <taxon>Hypocreomycetidae</taxon>
        <taxon>Hypocreales</taxon>
        <taxon>Bionectriaceae</taxon>
        <taxon>Clonostachys</taxon>
    </lineage>
</organism>
<accession>A0A0B7JW27</accession>
<evidence type="ECO:0000313" key="8">
    <source>
        <dbReference type="EMBL" id="CEO49199.1"/>
    </source>
</evidence>
<feature type="region of interest" description="Disordered" evidence="7">
    <location>
        <begin position="1"/>
        <end position="21"/>
    </location>
</feature>
<evidence type="ECO:0000256" key="3">
    <source>
        <dbReference type="ARBA" id="ARBA00004370"/>
    </source>
</evidence>
<sequence length="1166" mass="132001">MKRVFQHRESDDKGDPSERDREPIGLELWYEGQNAQVDIIFIHGLMGNRNKTWQATGSSGSKLDPWPKALLPAKLPKSRIFTFGYDAKVTDTKEFMGKVSAKTLRDHAAELIYSICHQRRASVSSDRSLIFVCHSLGGLVCKEVLLPEKHSRNSWTDLLISKQGLLFANQRSDYRQIFQSTRGIIFMGTPHHGSEAASYAQHLTNWMSSMKQVNTKLLEALKKDSEMLENIHDDFCSLIREKRQSSMESAPGIVCFFEELPMRALGYVVSKKSATIPGFACRGIHANHKGMTKFSSENDAGFQSFLEELWGFLPPSARLTVTDLAVCAPKQALNSIGKESDKGKGSCDEEQGFIQPRPSKLTTTALITPASSIVPFDTELSSLSDVSKVTRPTTELDDVVDVRYPAFHRNFVSTRRACDGCLCFRTVSRESSMVNLFFLRSTGEKVEIAEHQPSCRFHNQMRTLKRSQTVEFRGNWIPLRIAVYLTTTNYNINLSINCVKVLGEDAPALRLYEISSLARSGTRWDAQYGPKFVTQLAQDILRLHREGRHSISDVCLNGLTSLDRIMDTFFQYDIIIFWGLPNEDRLTVVRILMKLLDDLRFIGKVSSSYQLLSSTICGGILGKIVYLYVGPFGLAGEFQGLLKKLILLGWDPNQELREYTMFRGYIVLLVAQYHYEILEDHVKSPVTAAISAKDYDQLREVLRKDQACSAEYFDSLGISCLALTTLWPRGFKLMLDAFASANLIDRHPSTVAKAIYIALKYYFDNYTHGECKPGDDGTGDHHFEHTILGPLIGLGIPCRFHQTLLDSPWPEPLCYFIETKFFNTVKSQREALKALALKHLSQWDIIKYGLLEDSILDAQAGSVTAKLHELGVPVSEVLYVPLDYHSVYRNLTNWQHHSDHLEYLWQMGFRDINCVSMSGACQDDIDISFASVSWYIRHGVDLNISENEPQVDELLETGTLLSSHKTSWKLAPVFCASYNILSPEAVEVLLEICGWTALDCCRCQCSPLGCSAFKVFFHRVFSRIMLNDGKKTSKKRWPFPSSLDEIFKTQRLQIVRFMTFQELDIPHTCCTRANWWVSDVDLDEAGEINEEYRLSIDQLNSLVAEFEYVMEEEGYSIGDFINNHWAQKMEEVGRIQAEAVLTSAELDAARKVGVSWYPVLAEGKLG</sequence>
<dbReference type="GO" id="GO:0005739">
    <property type="term" value="C:mitochondrion"/>
    <property type="evidence" value="ECO:0007669"/>
    <property type="project" value="UniProtKB-SubCell"/>
</dbReference>
<evidence type="ECO:0000256" key="5">
    <source>
        <dbReference type="ARBA" id="ARBA00023128"/>
    </source>
</evidence>
<evidence type="ECO:0000256" key="2">
    <source>
        <dbReference type="ARBA" id="ARBA00004240"/>
    </source>
</evidence>
<proteinExistence type="predicted"/>
<dbReference type="SUPFAM" id="SSF53474">
    <property type="entry name" value="alpha/beta-Hydrolases"/>
    <property type="match status" value="1"/>
</dbReference>
<keyword evidence="5" id="KW-0496">Mitochondrion</keyword>
<evidence type="ECO:0000256" key="6">
    <source>
        <dbReference type="ARBA" id="ARBA00023136"/>
    </source>
</evidence>
<name>A0A0B7JW27_BIOOC</name>
<dbReference type="AlphaFoldDB" id="A0A0B7JW27"/>
<dbReference type="GO" id="GO:0005783">
    <property type="term" value="C:endoplasmic reticulum"/>
    <property type="evidence" value="ECO:0007669"/>
    <property type="project" value="UniProtKB-SubCell"/>
</dbReference>
<evidence type="ECO:0000256" key="7">
    <source>
        <dbReference type="SAM" id="MobiDB-lite"/>
    </source>
</evidence>
<evidence type="ECO:0008006" key="9">
    <source>
        <dbReference type="Google" id="ProtNLM"/>
    </source>
</evidence>
<evidence type="ECO:0000256" key="4">
    <source>
        <dbReference type="ARBA" id="ARBA00022824"/>
    </source>
</evidence>
<dbReference type="PANTHER" id="PTHR48182:SF2">
    <property type="entry name" value="PROTEIN SERAC1"/>
    <property type="match status" value="1"/>
</dbReference>
<gene>
    <name evidence="8" type="ORF">BN869_000005256_1</name>
</gene>
<dbReference type="InterPro" id="IPR052374">
    <property type="entry name" value="SERAC1"/>
</dbReference>
<dbReference type="InterPro" id="IPR029058">
    <property type="entry name" value="AB_hydrolase_fold"/>
</dbReference>